<dbReference type="PROSITE" id="PS00455">
    <property type="entry name" value="AMP_BINDING"/>
    <property type="match status" value="1"/>
</dbReference>
<dbReference type="Gene3D" id="3.30.559.30">
    <property type="entry name" value="Nonribosomal peptide synthetase, condensation domain"/>
    <property type="match status" value="1"/>
</dbReference>
<reference evidence="5 6" key="1">
    <citation type="submission" date="2023-08" db="EMBL/GenBank/DDBJ databases">
        <authorList>
            <person name="Girao M."/>
            <person name="Carvalho M.F."/>
        </authorList>
    </citation>
    <scope>NUCLEOTIDE SEQUENCE [LARGE SCALE GENOMIC DNA]</scope>
    <source>
        <strain evidence="5 6">CC-R104</strain>
    </source>
</reference>
<dbReference type="EMBL" id="JAUZMZ010000280">
    <property type="protein sequence ID" value="MEE2035313.1"/>
    <property type="molecule type" value="Genomic_DNA"/>
</dbReference>
<dbReference type="Gene3D" id="3.40.50.980">
    <property type="match status" value="2"/>
</dbReference>
<dbReference type="Pfam" id="PF00668">
    <property type="entry name" value="Condensation"/>
    <property type="match status" value="2"/>
</dbReference>
<protein>
    <submittedName>
        <fullName evidence="5">Amino acid adenylation domain-containing protein</fullName>
    </submittedName>
</protein>
<dbReference type="InterPro" id="IPR020806">
    <property type="entry name" value="PKS_PP-bd"/>
</dbReference>
<dbReference type="PROSITE" id="PS50075">
    <property type="entry name" value="CARRIER"/>
    <property type="match status" value="1"/>
</dbReference>
<dbReference type="InterPro" id="IPR025110">
    <property type="entry name" value="AMP-bd_C"/>
</dbReference>
<dbReference type="NCBIfam" id="TIGR01733">
    <property type="entry name" value="AA-adenyl-dom"/>
    <property type="match status" value="1"/>
</dbReference>
<dbReference type="InterPro" id="IPR036736">
    <property type="entry name" value="ACP-like_sf"/>
</dbReference>
<dbReference type="InterPro" id="IPR009081">
    <property type="entry name" value="PP-bd_ACP"/>
</dbReference>
<dbReference type="PANTHER" id="PTHR45527">
    <property type="entry name" value="NONRIBOSOMAL PEPTIDE SYNTHETASE"/>
    <property type="match status" value="1"/>
</dbReference>
<dbReference type="Gene3D" id="2.30.38.10">
    <property type="entry name" value="Luciferase, Domain 3"/>
    <property type="match status" value="1"/>
</dbReference>
<evidence type="ECO:0000256" key="1">
    <source>
        <dbReference type="ARBA" id="ARBA00001957"/>
    </source>
</evidence>
<dbReference type="Gene3D" id="1.10.1200.10">
    <property type="entry name" value="ACP-like"/>
    <property type="match status" value="1"/>
</dbReference>
<gene>
    <name evidence="5" type="ORF">Q8814_24935</name>
</gene>
<dbReference type="InterPro" id="IPR001242">
    <property type="entry name" value="Condensation_dom"/>
</dbReference>
<evidence type="ECO:0000256" key="2">
    <source>
        <dbReference type="ARBA" id="ARBA00022450"/>
    </source>
</evidence>
<evidence type="ECO:0000313" key="6">
    <source>
        <dbReference type="Proteomes" id="UP001331936"/>
    </source>
</evidence>
<keyword evidence="3" id="KW-0597">Phosphoprotein</keyword>
<dbReference type="RefSeq" id="WP_330154642.1">
    <property type="nucleotide sequence ID" value="NZ_JAUZMZ010000280.1"/>
</dbReference>
<dbReference type="Pfam" id="PF13193">
    <property type="entry name" value="AMP-binding_C"/>
    <property type="match status" value="1"/>
</dbReference>
<evidence type="ECO:0000256" key="3">
    <source>
        <dbReference type="ARBA" id="ARBA00022553"/>
    </source>
</evidence>
<dbReference type="Proteomes" id="UP001331936">
    <property type="component" value="Unassembled WGS sequence"/>
</dbReference>
<dbReference type="Pfam" id="PF00501">
    <property type="entry name" value="AMP-binding"/>
    <property type="match status" value="1"/>
</dbReference>
<evidence type="ECO:0000313" key="5">
    <source>
        <dbReference type="EMBL" id="MEE2035313.1"/>
    </source>
</evidence>
<comment type="caution">
    <text evidence="5">The sequence shown here is derived from an EMBL/GenBank/DDBJ whole genome shotgun (WGS) entry which is preliminary data.</text>
</comment>
<dbReference type="InterPro" id="IPR000873">
    <property type="entry name" value="AMP-dep_synth/lig_dom"/>
</dbReference>
<dbReference type="PROSITE" id="PS00012">
    <property type="entry name" value="PHOSPHOPANTETHEINE"/>
    <property type="match status" value="1"/>
</dbReference>
<comment type="cofactor">
    <cofactor evidence="1">
        <name>pantetheine 4'-phosphate</name>
        <dbReference type="ChEBI" id="CHEBI:47942"/>
    </cofactor>
</comment>
<dbReference type="Gene3D" id="3.30.300.30">
    <property type="match status" value="1"/>
</dbReference>
<dbReference type="InterPro" id="IPR045851">
    <property type="entry name" value="AMP-bd_C_sf"/>
</dbReference>
<evidence type="ECO:0000259" key="4">
    <source>
        <dbReference type="PROSITE" id="PS50075"/>
    </source>
</evidence>
<name>A0ABU7JZ72_9NOCA</name>
<keyword evidence="6" id="KW-1185">Reference proteome</keyword>
<dbReference type="InterPro" id="IPR023213">
    <property type="entry name" value="CAT-like_dom_sf"/>
</dbReference>
<accession>A0ABU7JZ72</accession>
<dbReference type="SMART" id="SM00823">
    <property type="entry name" value="PKS_PP"/>
    <property type="match status" value="1"/>
</dbReference>
<dbReference type="SUPFAM" id="SSF56801">
    <property type="entry name" value="Acetyl-CoA synthetase-like"/>
    <property type="match status" value="1"/>
</dbReference>
<proteinExistence type="predicted"/>
<sequence>MADTATPTVHQPFPLSSAQRGLWFAQQLAPEVPICIAQYVDIRGPLDVALFQQIALAVGHEYQSVFLRLVDVDGEPHQVVDPPADAAMGMHDFRGASDPTAAAQAWMDENHTAPVDLVGAPLTESSLLQIADDRYLWYTRIHHIALDGYGAATMVDRVAHCYTAAVENRTPEPNRAADLTTLQELDRDYRASHRYAADTEYWAERLHARTDTVTLAGADALPAAHSLAARSALADSTTARLDASAPTAAARIIAGFAGYLSRTTGRRDVIVDLPVSARTTAVLRRSGGMLANVVPLRVSVEPDDTVGTLVERVRLELMGALRHQRGNVEDILRELGVAAESRRISAPVVNVMLFSRQWRFGPCTADFHILTAGPVPDLLVNVYRAGTPASTYVELRANPHRYRDDEVHEHHRGLVDLVEAVVAAAPETPLTAIGAVDLPRAVPGAAPEPEVTLPDLLAATAAEHPRAVALQSGQRTMTYGELDAASNRVARALLRSGVTAESVVATAIPRSIESVLAIWAVAKTGAAFVPVDPQYPAARIEHMLTDSGAVLGMTVAAVGQQLPGAVRWLALDDLDNEFDCSAAPITDTERGPVRLGQAAYLIYTSGSTGLPKGVVVTHRGLANLLAEQRERFGARPGARVLHCASPSFDASVFEIVWAIGMGARLVVVPQTVYGGDELARILERDHVSHAVLTPTVLATIPHVLPDLDTLVVAGEACSPELVGKWAPGRTMLNGYGPTEATIMTNAAPLAAGERVTIGGPVRGTTQVVLDSRLRPVPVGAAGELYVSGPGTARGYRNRGALTASRFVADPFGTPGTRLYRTGDVVRWRRDTNGALVLDYVGRADFQVKIRGIRVELGEIDDALTRHPRVAAAVTVGRTAPSGDTVPVSYIVPAGPGEPDIAEITAYLRGSVPAHLVPATIVVLDELPVTPVGKLDRTALPAPVFGIPATAYRAPVTATERAVAAVFAEVLGLDRVGRDDHFFDLGGNSLSATRVVARVSAATGAGLGVRDLFEAPVVAALAARVDDTATDATRPVLTVEPRPERPPLSLAQQRMWIVNQLDTTSHAYNVPIMLRLTGELDLDVLRAAFADVVARHEPLRTRYPASPDGPFQLVCHDTGTGVGFDLTPRSVQGEIELRAEMSRLATTGFDVSREVPVRSAVLRVG</sequence>
<organism evidence="5 6">
    <name type="scientific">Rhodococcus chondri</name>
    <dbReference type="NCBI Taxonomy" id="3065941"/>
    <lineage>
        <taxon>Bacteria</taxon>
        <taxon>Bacillati</taxon>
        <taxon>Actinomycetota</taxon>
        <taxon>Actinomycetes</taxon>
        <taxon>Mycobacteriales</taxon>
        <taxon>Nocardiaceae</taxon>
        <taxon>Rhodococcus</taxon>
    </lineage>
</organism>
<feature type="non-terminal residue" evidence="5">
    <location>
        <position position="1164"/>
    </location>
</feature>
<dbReference type="Pfam" id="PF00550">
    <property type="entry name" value="PP-binding"/>
    <property type="match status" value="1"/>
</dbReference>
<keyword evidence="2" id="KW-0596">Phosphopantetheine</keyword>
<feature type="domain" description="Carrier" evidence="4">
    <location>
        <begin position="953"/>
        <end position="1028"/>
    </location>
</feature>
<dbReference type="InterPro" id="IPR006162">
    <property type="entry name" value="Ppantetheine_attach_site"/>
</dbReference>
<dbReference type="SUPFAM" id="SSF52777">
    <property type="entry name" value="CoA-dependent acyltransferases"/>
    <property type="match status" value="3"/>
</dbReference>
<dbReference type="Gene3D" id="3.30.559.10">
    <property type="entry name" value="Chloramphenicol acetyltransferase-like domain"/>
    <property type="match status" value="2"/>
</dbReference>
<dbReference type="InterPro" id="IPR020845">
    <property type="entry name" value="AMP-binding_CS"/>
</dbReference>
<dbReference type="SUPFAM" id="SSF47336">
    <property type="entry name" value="ACP-like"/>
    <property type="match status" value="1"/>
</dbReference>
<dbReference type="InterPro" id="IPR010071">
    <property type="entry name" value="AA_adenyl_dom"/>
</dbReference>
<dbReference type="PANTHER" id="PTHR45527:SF1">
    <property type="entry name" value="FATTY ACID SYNTHASE"/>
    <property type="match status" value="1"/>
</dbReference>